<sequence length="122" mass="13892">MMLTVTKGPRCYEDIRTVANIQYLSFREACFEAGLLGDDKEYIGALKEVKDWASGHYLIKLFVTLLLLCPVSRPYHVLQQTWQCLADGILYQQRRLSSIPDPTLDNSTCNIHQGSELAELLK</sequence>
<dbReference type="AlphaFoldDB" id="A0A9P1EFJ5"/>
<proteinExistence type="predicted"/>
<dbReference type="Proteomes" id="UP001152484">
    <property type="component" value="Unassembled WGS sequence"/>
</dbReference>
<dbReference type="OrthoDB" id="1751583at2759"/>
<evidence type="ECO:0000313" key="1">
    <source>
        <dbReference type="EMBL" id="CAH9101559.1"/>
    </source>
</evidence>
<reference evidence="1" key="1">
    <citation type="submission" date="2022-07" db="EMBL/GenBank/DDBJ databases">
        <authorList>
            <person name="Macas J."/>
            <person name="Novak P."/>
            <person name="Neumann P."/>
        </authorList>
    </citation>
    <scope>NUCLEOTIDE SEQUENCE</scope>
</reference>
<name>A0A9P1EFJ5_CUSEU</name>
<dbReference type="PANTHER" id="PTHR10492:SF78">
    <property type="entry name" value="ATP-DEPENDENT DNA HELICASE"/>
    <property type="match status" value="1"/>
</dbReference>
<protein>
    <submittedName>
        <fullName evidence="1">Uncharacterized protein</fullName>
    </submittedName>
</protein>
<evidence type="ECO:0000313" key="2">
    <source>
        <dbReference type="Proteomes" id="UP001152484"/>
    </source>
</evidence>
<organism evidence="1 2">
    <name type="scientific">Cuscuta europaea</name>
    <name type="common">European dodder</name>
    <dbReference type="NCBI Taxonomy" id="41803"/>
    <lineage>
        <taxon>Eukaryota</taxon>
        <taxon>Viridiplantae</taxon>
        <taxon>Streptophyta</taxon>
        <taxon>Embryophyta</taxon>
        <taxon>Tracheophyta</taxon>
        <taxon>Spermatophyta</taxon>
        <taxon>Magnoliopsida</taxon>
        <taxon>eudicotyledons</taxon>
        <taxon>Gunneridae</taxon>
        <taxon>Pentapetalae</taxon>
        <taxon>asterids</taxon>
        <taxon>lamiids</taxon>
        <taxon>Solanales</taxon>
        <taxon>Convolvulaceae</taxon>
        <taxon>Cuscuteae</taxon>
        <taxon>Cuscuta</taxon>
        <taxon>Cuscuta subgen. Cuscuta</taxon>
    </lineage>
</organism>
<gene>
    <name evidence="1" type="ORF">CEURO_LOCUS15433</name>
</gene>
<keyword evidence="2" id="KW-1185">Reference proteome</keyword>
<accession>A0A9P1EFJ5</accession>
<dbReference type="PANTHER" id="PTHR10492">
    <property type="match status" value="1"/>
</dbReference>
<comment type="caution">
    <text evidence="1">The sequence shown here is derived from an EMBL/GenBank/DDBJ whole genome shotgun (WGS) entry which is preliminary data.</text>
</comment>
<dbReference type="EMBL" id="CAMAPE010000038">
    <property type="protein sequence ID" value="CAH9101559.1"/>
    <property type="molecule type" value="Genomic_DNA"/>
</dbReference>